<reference evidence="13" key="2">
    <citation type="submission" date="2025-09" db="UniProtKB">
        <authorList>
            <consortium name="Ensembl"/>
        </authorList>
    </citation>
    <scope>IDENTIFICATION</scope>
</reference>
<accession>A0A3Q2QB19</accession>
<dbReference type="Proteomes" id="UP000265000">
    <property type="component" value="Unplaced"/>
</dbReference>
<dbReference type="Ensembl" id="ENSFHET00000010540.1">
    <property type="protein sequence ID" value="ENSFHEP00000023357.1"/>
    <property type="gene ID" value="ENSFHEG00000004315.1"/>
</dbReference>
<keyword evidence="5" id="KW-0808">Transferase</keyword>
<feature type="region of interest" description="Disordered" evidence="11">
    <location>
        <begin position="84"/>
        <end position="104"/>
    </location>
</feature>
<comment type="catalytic activity">
    <reaction evidence="7">
        <text>2'-deoxyguanosine + phosphate = 2-deoxy-alpha-D-ribose 1-phosphate + guanine</text>
        <dbReference type="Rhea" id="RHEA:27738"/>
        <dbReference type="ChEBI" id="CHEBI:16235"/>
        <dbReference type="ChEBI" id="CHEBI:17172"/>
        <dbReference type="ChEBI" id="CHEBI:43474"/>
        <dbReference type="ChEBI" id="CHEBI:57259"/>
        <dbReference type="EC" id="2.4.2.1"/>
    </reaction>
</comment>
<dbReference type="EC" id="2.4.2.1" evidence="3"/>
<comment type="catalytic activity">
    <reaction evidence="9">
        <text>guanosine + phosphate = alpha-D-ribose 1-phosphate + guanine</text>
        <dbReference type="Rhea" id="RHEA:13233"/>
        <dbReference type="ChEBI" id="CHEBI:16235"/>
        <dbReference type="ChEBI" id="CHEBI:16750"/>
        <dbReference type="ChEBI" id="CHEBI:43474"/>
        <dbReference type="ChEBI" id="CHEBI:57720"/>
        <dbReference type="EC" id="2.4.2.1"/>
    </reaction>
</comment>
<dbReference type="Pfam" id="PF01048">
    <property type="entry name" value="PNP_UDP_1"/>
    <property type="match status" value="1"/>
</dbReference>
<evidence type="ECO:0000256" key="10">
    <source>
        <dbReference type="ARBA" id="ARBA00031036"/>
    </source>
</evidence>
<evidence type="ECO:0000256" key="2">
    <source>
        <dbReference type="ARBA" id="ARBA00006751"/>
    </source>
</evidence>
<dbReference type="PANTHER" id="PTHR11904">
    <property type="entry name" value="METHYLTHIOADENOSINE/PURINE NUCLEOSIDE PHOSPHORYLASE"/>
    <property type="match status" value="1"/>
</dbReference>
<comment type="pathway">
    <text evidence="1">Purine metabolism; purine nucleoside salvage.</text>
</comment>
<evidence type="ECO:0000313" key="13">
    <source>
        <dbReference type="Ensembl" id="ENSFHEP00000023357.1"/>
    </source>
</evidence>
<feature type="domain" description="Nucleoside phosphorylase" evidence="12">
    <location>
        <begin position="22"/>
        <end position="82"/>
    </location>
</feature>
<dbReference type="InterPro" id="IPR000845">
    <property type="entry name" value="Nucleoside_phosphorylase_d"/>
</dbReference>
<evidence type="ECO:0000256" key="11">
    <source>
        <dbReference type="SAM" id="MobiDB-lite"/>
    </source>
</evidence>
<reference evidence="13" key="1">
    <citation type="submission" date="2025-08" db="UniProtKB">
        <authorList>
            <consortium name="Ensembl"/>
        </authorList>
    </citation>
    <scope>IDENTIFICATION</scope>
</reference>
<dbReference type="SUPFAM" id="SSF53167">
    <property type="entry name" value="Purine and uridine phosphorylases"/>
    <property type="match status" value="1"/>
</dbReference>
<dbReference type="AlphaFoldDB" id="A0A3Q2QB19"/>
<evidence type="ECO:0000256" key="8">
    <source>
        <dbReference type="ARBA" id="ARBA00023950"/>
    </source>
</evidence>
<evidence type="ECO:0000313" key="14">
    <source>
        <dbReference type="Proteomes" id="UP000265000"/>
    </source>
</evidence>
<evidence type="ECO:0000256" key="6">
    <source>
        <dbReference type="ARBA" id="ARBA00023918"/>
    </source>
</evidence>
<dbReference type="InterPro" id="IPR035994">
    <property type="entry name" value="Nucleoside_phosphorylase_sf"/>
</dbReference>
<comment type="catalytic activity">
    <reaction evidence="6">
        <text>inosine + phosphate = alpha-D-ribose 1-phosphate + hypoxanthine</text>
        <dbReference type="Rhea" id="RHEA:27646"/>
        <dbReference type="ChEBI" id="CHEBI:17368"/>
        <dbReference type="ChEBI" id="CHEBI:17596"/>
        <dbReference type="ChEBI" id="CHEBI:43474"/>
        <dbReference type="ChEBI" id="CHEBI:57720"/>
        <dbReference type="EC" id="2.4.2.1"/>
    </reaction>
</comment>
<keyword evidence="14" id="KW-1185">Reference proteome</keyword>
<dbReference type="GO" id="GO:0009116">
    <property type="term" value="P:nucleoside metabolic process"/>
    <property type="evidence" value="ECO:0007669"/>
    <property type="project" value="InterPro"/>
</dbReference>
<keyword evidence="4" id="KW-0328">Glycosyltransferase</keyword>
<evidence type="ECO:0000256" key="3">
    <source>
        <dbReference type="ARBA" id="ARBA00011886"/>
    </source>
</evidence>
<dbReference type="Gene3D" id="3.40.50.1580">
    <property type="entry name" value="Nucleoside phosphorylase domain"/>
    <property type="match status" value="1"/>
</dbReference>
<evidence type="ECO:0000256" key="9">
    <source>
        <dbReference type="ARBA" id="ARBA00023970"/>
    </source>
</evidence>
<evidence type="ECO:0000259" key="12">
    <source>
        <dbReference type="Pfam" id="PF01048"/>
    </source>
</evidence>
<dbReference type="PANTHER" id="PTHR11904:SF12">
    <property type="entry name" value="PURINE NUCLEOSIDE PHOSPHORYLASE"/>
    <property type="match status" value="1"/>
</dbReference>
<evidence type="ECO:0000256" key="4">
    <source>
        <dbReference type="ARBA" id="ARBA00022676"/>
    </source>
</evidence>
<dbReference type="GeneTree" id="ENSGT00950000182991"/>
<dbReference type="InterPro" id="IPR011268">
    <property type="entry name" value="Purine_phosphorylase"/>
</dbReference>
<evidence type="ECO:0000256" key="1">
    <source>
        <dbReference type="ARBA" id="ARBA00005058"/>
    </source>
</evidence>
<name>A0A3Q2QB19_FUNHE</name>
<proteinExistence type="inferred from homology"/>
<dbReference type="GO" id="GO:0005737">
    <property type="term" value="C:cytoplasm"/>
    <property type="evidence" value="ECO:0007669"/>
    <property type="project" value="TreeGrafter"/>
</dbReference>
<organism evidence="13 14">
    <name type="scientific">Fundulus heteroclitus</name>
    <name type="common">Killifish</name>
    <name type="synonym">Mummichog</name>
    <dbReference type="NCBI Taxonomy" id="8078"/>
    <lineage>
        <taxon>Eukaryota</taxon>
        <taxon>Metazoa</taxon>
        <taxon>Chordata</taxon>
        <taxon>Craniata</taxon>
        <taxon>Vertebrata</taxon>
        <taxon>Euteleostomi</taxon>
        <taxon>Actinopterygii</taxon>
        <taxon>Neopterygii</taxon>
        <taxon>Teleostei</taxon>
        <taxon>Neoteleostei</taxon>
        <taxon>Acanthomorphata</taxon>
        <taxon>Ovalentaria</taxon>
        <taxon>Atherinomorphae</taxon>
        <taxon>Cyprinodontiformes</taxon>
        <taxon>Fundulidae</taxon>
        <taxon>Fundulus</taxon>
    </lineage>
</organism>
<evidence type="ECO:0000256" key="7">
    <source>
        <dbReference type="ARBA" id="ARBA00023929"/>
    </source>
</evidence>
<dbReference type="UniPathway" id="UPA00606"/>
<sequence length="104" mass="12007">TEQDIWNTGVWECRKYQKITCMSTIHEVIVARHAGMRCFAMSLITNRAVMDYDSQERANHDEVLETGRQRAKQMEVLVSTMVARLKDDQNDDANSDANNDRNKS</sequence>
<comment type="catalytic activity">
    <reaction evidence="8">
        <text>2'-deoxyinosine + phosphate = 2-deoxy-alpha-D-ribose 1-phosphate + hypoxanthine</text>
        <dbReference type="Rhea" id="RHEA:27750"/>
        <dbReference type="ChEBI" id="CHEBI:17368"/>
        <dbReference type="ChEBI" id="CHEBI:28997"/>
        <dbReference type="ChEBI" id="CHEBI:43474"/>
        <dbReference type="ChEBI" id="CHEBI:57259"/>
        <dbReference type="EC" id="2.4.2.1"/>
    </reaction>
</comment>
<comment type="similarity">
    <text evidence="2">Belongs to the PNP/MTAP phosphorylase family.</text>
</comment>
<evidence type="ECO:0000256" key="5">
    <source>
        <dbReference type="ARBA" id="ARBA00022679"/>
    </source>
</evidence>
<protein>
    <recommendedName>
        <fullName evidence="3">purine-nucleoside phosphorylase</fullName>
        <ecNumber evidence="3">2.4.2.1</ecNumber>
    </recommendedName>
    <alternativeName>
        <fullName evidence="10">Inosine-guanosine phosphorylase</fullName>
    </alternativeName>
</protein>
<dbReference type="GO" id="GO:0004731">
    <property type="term" value="F:purine-nucleoside phosphorylase activity"/>
    <property type="evidence" value="ECO:0007669"/>
    <property type="project" value="UniProtKB-EC"/>
</dbReference>
<dbReference type="STRING" id="8078.ENSFHEP00000023357"/>